<evidence type="ECO:0000313" key="1">
    <source>
        <dbReference type="EMBL" id="MBR9729659.1"/>
    </source>
</evidence>
<organism evidence="1 2">
    <name type="scientific">Shewanella intestini</name>
    <dbReference type="NCBI Taxonomy" id="2017544"/>
    <lineage>
        <taxon>Bacteria</taxon>
        <taxon>Pseudomonadati</taxon>
        <taxon>Pseudomonadota</taxon>
        <taxon>Gammaproteobacteria</taxon>
        <taxon>Alteromonadales</taxon>
        <taxon>Shewanellaceae</taxon>
        <taxon>Shewanella</taxon>
    </lineage>
</organism>
<accession>A0ABS5I7F2</accession>
<proteinExistence type="predicted"/>
<dbReference type="RefSeq" id="WP_153666369.1">
    <property type="nucleotide sequence ID" value="NZ_JAAIKR010000040.1"/>
</dbReference>
<sequence>MNKDILVKLALVRYVLMPRQLLAFDEAYGKDSYEFNNFFLANKDNSITVASQFLNQIETKGIALIYEGKCRDILEFVVSLPFVDTSSFSDLNSYNPFDDFEAQDVDGYFIGDHFPNELDEEEDDASIFYSDSPEKYYRWYNEKKDKSLVGLLSLYIALLKELS</sequence>
<reference evidence="1 2" key="1">
    <citation type="submission" date="2020-02" db="EMBL/GenBank/DDBJ databases">
        <title>Shewanella WXL01 sp. nov., a marine bacterium isolated from green algae in Luhuitou Fringing Reef (Northern South China Sea).</title>
        <authorList>
            <person name="Wang X."/>
        </authorList>
    </citation>
    <scope>NUCLEOTIDE SEQUENCE [LARGE SCALE GENOMIC DNA]</scope>
    <source>
        <strain evidence="1 2">MCCC 1A01895</strain>
    </source>
</reference>
<comment type="caution">
    <text evidence="1">The sequence shown here is derived from an EMBL/GenBank/DDBJ whole genome shotgun (WGS) entry which is preliminary data.</text>
</comment>
<keyword evidence="2" id="KW-1185">Reference proteome</keyword>
<evidence type="ECO:0000313" key="2">
    <source>
        <dbReference type="Proteomes" id="UP000811844"/>
    </source>
</evidence>
<dbReference type="Proteomes" id="UP000811844">
    <property type="component" value="Unassembled WGS sequence"/>
</dbReference>
<protein>
    <submittedName>
        <fullName evidence="1">Uncharacterized protein</fullName>
    </submittedName>
</protein>
<dbReference type="EMBL" id="JAAIKR010000040">
    <property type="protein sequence ID" value="MBR9729659.1"/>
    <property type="molecule type" value="Genomic_DNA"/>
</dbReference>
<name>A0ABS5I7F2_9GAMM</name>
<gene>
    <name evidence="1" type="ORF">G3R48_16975</name>
</gene>